<dbReference type="EMBL" id="REFV01000005">
    <property type="protein sequence ID" value="RMB60585.1"/>
    <property type="molecule type" value="Genomic_DNA"/>
</dbReference>
<reference evidence="1 2" key="1">
    <citation type="submission" date="2018-10" db="EMBL/GenBank/DDBJ databases">
        <title>Dokdonia luteus sp. nov., isolated from sea water.</title>
        <authorList>
            <person name="Zhou L.Y."/>
            <person name="Du Z.J."/>
        </authorList>
    </citation>
    <scope>NUCLEOTIDE SEQUENCE [LARGE SCALE GENOMIC DNA]</scope>
    <source>
        <strain evidence="1 2">SH27</strain>
    </source>
</reference>
<sequence>MDNRTLHIVNGDSLGRKLQTLQYAGDYVTWREMLCEGPTTTNLLNKRFTDKRKQFLEETYSIPPDNYEHSFVSQLELLQNAKKYDEIILWFEYDLFCHLNMMACLRFLKKLKRKEKITLVCSGRVSGSNELLGLSELSDAQLKKHYEERVELTESDLDLAHLVWSYYSKGRVRRLKPKIAKKSNFKYLSSCLRAHKERFPDSVTGLNTLETTILKLIKKERIVSRNQLCGYALQHQGYYGFGDMQLFRIIDKMERFYDKQDGVFKLNNKGEQAINGTDNFFKTMEDDMRFGGNDKYGYVYDATKNKLIRRRR</sequence>
<dbReference type="Proteomes" id="UP000281985">
    <property type="component" value="Unassembled WGS sequence"/>
</dbReference>
<evidence type="ECO:0000313" key="2">
    <source>
        <dbReference type="Proteomes" id="UP000281985"/>
    </source>
</evidence>
<organism evidence="1 2">
    <name type="scientific">Dokdonia sinensis</name>
    <dbReference type="NCBI Taxonomy" id="2479847"/>
    <lineage>
        <taxon>Bacteria</taxon>
        <taxon>Pseudomonadati</taxon>
        <taxon>Bacteroidota</taxon>
        <taxon>Flavobacteriia</taxon>
        <taxon>Flavobacteriales</taxon>
        <taxon>Flavobacteriaceae</taxon>
        <taxon>Dokdonia</taxon>
    </lineage>
</organism>
<dbReference type="OrthoDB" id="127805at2"/>
<dbReference type="AlphaFoldDB" id="A0A3M0G6M9"/>
<accession>A0A3M0G6M9</accession>
<evidence type="ECO:0000313" key="1">
    <source>
        <dbReference type="EMBL" id="RMB60585.1"/>
    </source>
</evidence>
<keyword evidence="2" id="KW-1185">Reference proteome</keyword>
<comment type="caution">
    <text evidence="1">The sequence shown here is derived from an EMBL/GenBank/DDBJ whole genome shotgun (WGS) entry which is preliminary data.</text>
</comment>
<protein>
    <submittedName>
        <fullName evidence="1">DUF1835 domain-containing protein</fullName>
    </submittedName>
</protein>
<proteinExistence type="predicted"/>
<dbReference type="RefSeq" id="WP_121916988.1">
    <property type="nucleotide sequence ID" value="NZ_REFV01000005.1"/>
</dbReference>
<name>A0A3M0G6M9_9FLAO</name>
<gene>
    <name evidence="1" type="ORF">EAX61_07120</name>
</gene>